<dbReference type="AlphaFoldDB" id="A0A4R9IP44"/>
<dbReference type="InterPro" id="IPR052919">
    <property type="entry name" value="TA_system_RNase"/>
</dbReference>
<sequence length="133" mass="15548">MTYLLDTHALLWVIGDSKQLSKNIIKIVQDQENQILVSAISLWEISLKFKLGKLKLSGFKPEEIPKLLEKLNINIIELSQEEASSYHNLKEDFHKDPFDRMLIWQCISRKLTFISKDSEIKKYKISGLKTIWS</sequence>
<dbReference type="InterPro" id="IPR029060">
    <property type="entry name" value="PIN-like_dom_sf"/>
</dbReference>
<dbReference type="EMBL" id="RQFL01000022">
    <property type="protein sequence ID" value="TGK92238.1"/>
    <property type="molecule type" value="Genomic_DNA"/>
</dbReference>
<dbReference type="EMBL" id="RQFM01000010">
    <property type="protein sequence ID" value="TGK88564.1"/>
    <property type="molecule type" value="Genomic_DNA"/>
</dbReference>
<evidence type="ECO:0000313" key="2">
    <source>
        <dbReference type="EMBL" id="TGK88564.1"/>
    </source>
</evidence>
<dbReference type="Gene3D" id="3.40.50.1010">
    <property type="entry name" value="5'-nuclease"/>
    <property type="match status" value="1"/>
</dbReference>
<dbReference type="InterPro" id="IPR041705">
    <property type="entry name" value="PIN_Sll0205"/>
</dbReference>
<dbReference type="Pfam" id="PF01850">
    <property type="entry name" value="PIN"/>
    <property type="match status" value="1"/>
</dbReference>
<dbReference type="SUPFAM" id="SSF88723">
    <property type="entry name" value="PIN domain-like"/>
    <property type="match status" value="1"/>
</dbReference>
<dbReference type="Proteomes" id="UP000297394">
    <property type="component" value="Unassembled WGS sequence"/>
</dbReference>
<dbReference type="RefSeq" id="WP_135748195.1">
    <property type="nucleotide sequence ID" value="NZ_RQFL01000022.1"/>
</dbReference>
<gene>
    <name evidence="2" type="ORF">EHQ23_06985</name>
    <name evidence="3" type="ORF">EHQ26_09685</name>
</gene>
<reference evidence="2 4" key="2">
    <citation type="journal article" date="2019" name="PLoS Negl. Trop. Dis.">
        <title>Revisiting the worldwide diversity of Leptospira species in the environment.</title>
        <authorList>
            <person name="Vincent A.T."/>
            <person name="Schiettekatte O."/>
            <person name="Bourhy P."/>
            <person name="Veyrier F.J."/>
            <person name="Picardeau M."/>
        </authorList>
    </citation>
    <scope>NUCLEOTIDE SEQUENCE [LARGE SCALE GENOMIC DNA]</scope>
    <source>
        <strain evidence="2 4">201800280</strain>
        <strain evidence="3">201800281</strain>
    </source>
</reference>
<reference evidence="3" key="1">
    <citation type="submission" date="2018-10" db="EMBL/GenBank/DDBJ databases">
        <authorList>
            <person name="Vincent A.T."/>
            <person name="Schiettekatte O."/>
            <person name="Bourhy P."/>
            <person name="Veyrier F.J."/>
            <person name="Picardeau M."/>
        </authorList>
    </citation>
    <scope>NUCLEOTIDE SEQUENCE</scope>
    <source>
        <strain evidence="3">201800281</strain>
    </source>
</reference>
<dbReference type="InterPro" id="IPR002716">
    <property type="entry name" value="PIN_dom"/>
</dbReference>
<dbReference type="CDD" id="cd09872">
    <property type="entry name" value="PIN_Sll0205-like"/>
    <property type="match status" value="1"/>
</dbReference>
<dbReference type="PANTHER" id="PTHR36173:SF2">
    <property type="entry name" value="RIBONUCLEASE VAPC16"/>
    <property type="match status" value="1"/>
</dbReference>
<name>A0A4R9IP44_9LEPT</name>
<keyword evidence="5" id="KW-1185">Reference proteome</keyword>
<organism evidence="2 4">
    <name type="scientific">Leptospira bourretii</name>
    <dbReference type="NCBI Taxonomy" id="2484962"/>
    <lineage>
        <taxon>Bacteria</taxon>
        <taxon>Pseudomonadati</taxon>
        <taxon>Spirochaetota</taxon>
        <taxon>Spirochaetia</taxon>
        <taxon>Leptospirales</taxon>
        <taxon>Leptospiraceae</taxon>
        <taxon>Leptospira</taxon>
    </lineage>
</organism>
<dbReference type="PANTHER" id="PTHR36173">
    <property type="entry name" value="RIBONUCLEASE VAPC16-RELATED"/>
    <property type="match status" value="1"/>
</dbReference>
<dbReference type="Proteomes" id="UP000297918">
    <property type="component" value="Unassembled WGS sequence"/>
</dbReference>
<protein>
    <submittedName>
        <fullName evidence="2">Type II toxin-antitoxin system VapC family toxin</fullName>
    </submittedName>
</protein>
<evidence type="ECO:0000313" key="3">
    <source>
        <dbReference type="EMBL" id="TGK92238.1"/>
    </source>
</evidence>
<accession>A0A4R9IP44</accession>
<evidence type="ECO:0000259" key="1">
    <source>
        <dbReference type="Pfam" id="PF01850"/>
    </source>
</evidence>
<comment type="caution">
    <text evidence="2">The sequence shown here is derived from an EMBL/GenBank/DDBJ whole genome shotgun (WGS) entry which is preliminary data.</text>
</comment>
<dbReference type="OrthoDB" id="9798990at2"/>
<proteinExistence type="predicted"/>
<evidence type="ECO:0000313" key="4">
    <source>
        <dbReference type="Proteomes" id="UP000297394"/>
    </source>
</evidence>
<evidence type="ECO:0000313" key="5">
    <source>
        <dbReference type="Proteomes" id="UP000297918"/>
    </source>
</evidence>
<feature type="domain" description="PIN" evidence="1">
    <location>
        <begin position="3"/>
        <end position="123"/>
    </location>
</feature>